<comment type="caution">
    <text evidence="2">The sequence shown here is derived from an EMBL/GenBank/DDBJ whole genome shotgun (WGS) entry which is preliminary data.</text>
</comment>
<protein>
    <submittedName>
        <fullName evidence="2">Uncharacterized protein</fullName>
    </submittedName>
</protein>
<proteinExistence type="predicted"/>
<name>A0AAN9TC51_9HEMI</name>
<accession>A0AAN9TC51</accession>
<sequence>MMLMENGYHRRGPSSSASPSILDSPTLARVERARLRHEREEQNGNSSPLHYTLSSYCPVSLFSNSNYSVVISEK</sequence>
<dbReference type="AlphaFoldDB" id="A0AAN9TC51"/>
<keyword evidence="3" id="KW-1185">Reference proteome</keyword>
<gene>
    <name evidence="2" type="ORF">V9T40_001045</name>
</gene>
<feature type="compositionally biased region" description="Low complexity" evidence="1">
    <location>
        <begin position="13"/>
        <end position="25"/>
    </location>
</feature>
<reference evidence="2 3" key="1">
    <citation type="submission" date="2024-03" db="EMBL/GenBank/DDBJ databases">
        <title>Adaptation during the transition from Ophiocordyceps entomopathogen to insect associate is accompanied by gene loss and intensified selection.</title>
        <authorList>
            <person name="Ward C.M."/>
            <person name="Onetto C.A."/>
            <person name="Borneman A.R."/>
        </authorList>
    </citation>
    <scope>NUCLEOTIDE SEQUENCE [LARGE SCALE GENOMIC DNA]</scope>
    <source>
        <strain evidence="2">AWRI1</strain>
        <tissue evidence="2">Single Adult Female</tissue>
    </source>
</reference>
<dbReference type="Proteomes" id="UP001367676">
    <property type="component" value="Unassembled WGS sequence"/>
</dbReference>
<dbReference type="EMBL" id="JBBCAQ010000034">
    <property type="protein sequence ID" value="KAK7580416.1"/>
    <property type="molecule type" value="Genomic_DNA"/>
</dbReference>
<feature type="region of interest" description="Disordered" evidence="1">
    <location>
        <begin position="1"/>
        <end position="28"/>
    </location>
</feature>
<organism evidence="2 3">
    <name type="scientific">Parthenolecanium corni</name>
    <dbReference type="NCBI Taxonomy" id="536013"/>
    <lineage>
        <taxon>Eukaryota</taxon>
        <taxon>Metazoa</taxon>
        <taxon>Ecdysozoa</taxon>
        <taxon>Arthropoda</taxon>
        <taxon>Hexapoda</taxon>
        <taxon>Insecta</taxon>
        <taxon>Pterygota</taxon>
        <taxon>Neoptera</taxon>
        <taxon>Paraneoptera</taxon>
        <taxon>Hemiptera</taxon>
        <taxon>Sternorrhyncha</taxon>
        <taxon>Coccoidea</taxon>
        <taxon>Coccidae</taxon>
        <taxon>Parthenolecanium</taxon>
    </lineage>
</organism>
<evidence type="ECO:0000313" key="2">
    <source>
        <dbReference type="EMBL" id="KAK7580416.1"/>
    </source>
</evidence>
<evidence type="ECO:0000256" key="1">
    <source>
        <dbReference type="SAM" id="MobiDB-lite"/>
    </source>
</evidence>
<evidence type="ECO:0000313" key="3">
    <source>
        <dbReference type="Proteomes" id="UP001367676"/>
    </source>
</evidence>